<sequence>MEKVSNKNHVFEAIWLSKPLCGTLVGARDVNSVNDDGKDDDNNDAATASKDNDYDYDNDDDDDDDDDDDYDYDDDDDDDDDDDCGRGNQRIFIPSFAYT</sequence>
<dbReference type="Proteomes" id="UP000735302">
    <property type="component" value="Unassembled WGS sequence"/>
</dbReference>
<protein>
    <submittedName>
        <fullName evidence="2">Uncharacterized protein</fullName>
    </submittedName>
</protein>
<reference evidence="2 3" key="1">
    <citation type="journal article" date="2021" name="Elife">
        <title>Chloroplast acquisition without the gene transfer in kleptoplastic sea slugs, Plakobranchus ocellatus.</title>
        <authorList>
            <person name="Maeda T."/>
            <person name="Takahashi S."/>
            <person name="Yoshida T."/>
            <person name="Shimamura S."/>
            <person name="Takaki Y."/>
            <person name="Nagai Y."/>
            <person name="Toyoda A."/>
            <person name="Suzuki Y."/>
            <person name="Arimoto A."/>
            <person name="Ishii H."/>
            <person name="Satoh N."/>
            <person name="Nishiyama T."/>
            <person name="Hasebe M."/>
            <person name="Maruyama T."/>
            <person name="Minagawa J."/>
            <person name="Obokata J."/>
            <person name="Shigenobu S."/>
        </authorList>
    </citation>
    <scope>NUCLEOTIDE SEQUENCE [LARGE SCALE GENOMIC DNA]</scope>
</reference>
<dbReference type="AlphaFoldDB" id="A0AAV3Z7Y0"/>
<name>A0AAV3Z7Y0_9GAST</name>
<keyword evidence="3" id="KW-1185">Reference proteome</keyword>
<accession>A0AAV3Z7Y0</accession>
<proteinExistence type="predicted"/>
<comment type="caution">
    <text evidence="2">The sequence shown here is derived from an EMBL/GenBank/DDBJ whole genome shotgun (WGS) entry which is preliminary data.</text>
</comment>
<organism evidence="2 3">
    <name type="scientific">Plakobranchus ocellatus</name>
    <dbReference type="NCBI Taxonomy" id="259542"/>
    <lineage>
        <taxon>Eukaryota</taxon>
        <taxon>Metazoa</taxon>
        <taxon>Spiralia</taxon>
        <taxon>Lophotrochozoa</taxon>
        <taxon>Mollusca</taxon>
        <taxon>Gastropoda</taxon>
        <taxon>Heterobranchia</taxon>
        <taxon>Euthyneura</taxon>
        <taxon>Panpulmonata</taxon>
        <taxon>Sacoglossa</taxon>
        <taxon>Placobranchoidea</taxon>
        <taxon>Plakobranchidae</taxon>
        <taxon>Plakobranchus</taxon>
    </lineage>
</organism>
<evidence type="ECO:0000313" key="3">
    <source>
        <dbReference type="Proteomes" id="UP000735302"/>
    </source>
</evidence>
<gene>
    <name evidence="2" type="ORF">PoB_001712700</name>
</gene>
<evidence type="ECO:0000256" key="1">
    <source>
        <dbReference type="SAM" id="MobiDB-lite"/>
    </source>
</evidence>
<dbReference type="EMBL" id="BLXT01002056">
    <property type="protein sequence ID" value="GFN90621.1"/>
    <property type="molecule type" value="Genomic_DNA"/>
</dbReference>
<feature type="compositionally biased region" description="Acidic residues" evidence="1">
    <location>
        <begin position="54"/>
        <end position="83"/>
    </location>
</feature>
<feature type="region of interest" description="Disordered" evidence="1">
    <location>
        <begin position="28"/>
        <end position="88"/>
    </location>
</feature>
<evidence type="ECO:0000313" key="2">
    <source>
        <dbReference type="EMBL" id="GFN90621.1"/>
    </source>
</evidence>